<protein>
    <submittedName>
        <fullName evidence="1">Uncharacterized protein</fullName>
    </submittedName>
</protein>
<name>A0A510JAM6_9FUSO</name>
<organism evidence="1 2">
    <name type="scientific">Pseudoleptotrichia goodfellowii</name>
    <dbReference type="NCBI Taxonomy" id="157692"/>
    <lineage>
        <taxon>Bacteria</taxon>
        <taxon>Fusobacteriati</taxon>
        <taxon>Fusobacteriota</taxon>
        <taxon>Fusobacteriia</taxon>
        <taxon>Fusobacteriales</taxon>
        <taxon>Leptotrichiaceae</taxon>
        <taxon>Pseudoleptotrichia</taxon>
    </lineage>
</organism>
<proteinExistence type="predicted"/>
<accession>A0A510JAM6</accession>
<reference evidence="1 2" key="1">
    <citation type="submission" date="2019-07" db="EMBL/GenBank/DDBJ databases">
        <title>Complete Genome Sequence of Leptotrichia goodfellowii Strain JCM 16774.</title>
        <authorList>
            <person name="Watanabe S."/>
            <person name="Cui L."/>
        </authorList>
    </citation>
    <scope>NUCLEOTIDE SEQUENCE [LARGE SCALE GENOMIC DNA]</scope>
    <source>
        <strain evidence="1 2">JCM16774</strain>
    </source>
</reference>
<evidence type="ECO:0000313" key="1">
    <source>
        <dbReference type="EMBL" id="BBM35235.1"/>
    </source>
</evidence>
<sequence>MKKLILLFLFLIVGSLSFSALDKIVIAIPDNDYEHLIITGTKSRGKLANTLFGGKKDKDFGKDLYIALYKSNKLTFIIEKYDGPALANALTFFEKEKFYGNIEIIEISAVENENIKKIADKNKWIYSRYSNVSDIEGTVKIHGNDTPKSKYIGELLQAKKELK</sequence>
<evidence type="ECO:0000313" key="2">
    <source>
        <dbReference type="Proteomes" id="UP000321606"/>
    </source>
</evidence>
<dbReference type="Proteomes" id="UP000321606">
    <property type="component" value="Chromosome"/>
</dbReference>
<dbReference type="EMBL" id="AP019822">
    <property type="protein sequence ID" value="BBM35235.1"/>
    <property type="molecule type" value="Genomic_DNA"/>
</dbReference>
<dbReference type="RefSeq" id="WP_026736866.1">
    <property type="nucleotide sequence ID" value="NZ_AP019822.1"/>
</dbReference>
<dbReference type="STRING" id="714315.GCA_000516535_00154"/>
<dbReference type="KEGG" id="lgo:JCM16774_0142"/>
<dbReference type="OrthoDB" id="80316at2"/>
<gene>
    <name evidence="1" type="ORF">JCM16774_0142</name>
</gene>
<dbReference type="AlphaFoldDB" id="A0A510JAM6"/>